<name>A0ABS5HS43_9RHOB</name>
<dbReference type="SUPFAM" id="SSF54637">
    <property type="entry name" value="Thioesterase/thiol ester dehydrase-isomerase"/>
    <property type="match status" value="2"/>
</dbReference>
<dbReference type="InterPro" id="IPR052741">
    <property type="entry name" value="Mitochondrial_HTD2"/>
</dbReference>
<proteinExistence type="predicted"/>
<comment type="caution">
    <text evidence="2">The sequence shown here is derived from an EMBL/GenBank/DDBJ whole genome shotgun (WGS) entry which is preliminary data.</text>
</comment>
<dbReference type="PANTHER" id="PTHR28152:SF1">
    <property type="entry name" value="HYDROXYACYL-THIOESTER DEHYDRATASE TYPE 2, MITOCHONDRIAL"/>
    <property type="match status" value="1"/>
</dbReference>
<evidence type="ECO:0000259" key="1">
    <source>
        <dbReference type="Pfam" id="PF13452"/>
    </source>
</evidence>
<organism evidence="2 3">
    <name type="scientific">Thalassovita aquimarina</name>
    <dbReference type="NCBI Taxonomy" id="2785917"/>
    <lineage>
        <taxon>Bacteria</taxon>
        <taxon>Pseudomonadati</taxon>
        <taxon>Pseudomonadota</taxon>
        <taxon>Alphaproteobacteria</taxon>
        <taxon>Rhodobacterales</taxon>
        <taxon>Roseobacteraceae</taxon>
        <taxon>Thalassovita</taxon>
    </lineage>
</organism>
<gene>
    <name evidence="2" type="ORF">IT775_10620</name>
</gene>
<accession>A0ABS5HS43</accession>
<reference evidence="2 3" key="1">
    <citation type="journal article" date="2021" name="Arch. Microbiol.">
        <title>Thalassobius aquimarinus sp. nov., isolated from the Sea of Japan seashore.</title>
        <authorList>
            <person name="Kurilenko V.V."/>
            <person name="Romanenko L.A."/>
            <person name="Chernysheva N.Y."/>
            <person name="Velansky P.V."/>
            <person name="Tekutyeva L.A."/>
            <person name="Isaeva M.P."/>
            <person name="Mikhailov V.V."/>
        </authorList>
    </citation>
    <scope>NUCLEOTIDE SEQUENCE [LARGE SCALE GENOMIC DNA]</scope>
    <source>
        <strain evidence="2 3">KMM 8518</strain>
    </source>
</reference>
<evidence type="ECO:0000313" key="2">
    <source>
        <dbReference type="EMBL" id="MBR9651577.1"/>
    </source>
</evidence>
<dbReference type="Gene3D" id="3.10.129.10">
    <property type="entry name" value="Hotdog Thioesterase"/>
    <property type="match status" value="1"/>
</dbReference>
<dbReference type="InterPro" id="IPR029069">
    <property type="entry name" value="HotDog_dom_sf"/>
</dbReference>
<dbReference type="Pfam" id="PF13452">
    <property type="entry name" value="FAS1_DH_region"/>
    <property type="match status" value="1"/>
</dbReference>
<protein>
    <submittedName>
        <fullName evidence="2">MaoC family dehydratase N-terminal domain-containing protein</fullName>
    </submittedName>
</protein>
<evidence type="ECO:0000313" key="3">
    <source>
        <dbReference type="Proteomes" id="UP001195941"/>
    </source>
</evidence>
<sequence length="323" mass="35960">MHSVASVFGKPERSLDKWRIWKTQTAWHHSGKTRPQEDPVDIAHLQTWIGRSEEVAERVGPFASNALGATLDRDEPPYTDGGELPLLWHWLHFHTPCPQGQLGPDGHPARGGFIPPIPLPRRMWAGSRLTSLAPMRIGRQLRRVSTIKDVAHKSGRSGELVFVTVRHRILDGDTPCVEEEQDIVYREAPAAGAPVPTPKSAPEGSAFSRAIDPDPVLLQRYSALTFNGHRIHYDRDFCKQDEGYPGLVVHGPLLATLLLDLLRRQYPGARIADFSFRAVAPVFDINDFSVHGAPDKAERTFRLWVRRHDGALAMTAIATLAEG</sequence>
<dbReference type="Proteomes" id="UP001195941">
    <property type="component" value="Unassembled WGS sequence"/>
</dbReference>
<keyword evidence="3" id="KW-1185">Reference proteome</keyword>
<feature type="domain" description="FAS1-like dehydratase" evidence="1">
    <location>
        <begin position="115"/>
        <end position="171"/>
    </location>
</feature>
<dbReference type="EMBL" id="JADMKU010000008">
    <property type="protein sequence ID" value="MBR9651577.1"/>
    <property type="molecule type" value="Genomic_DNA"/>
</dbReference>
<dbReference type="InterPro" id="IPR039569">
    <property type="entry name" value="FAS1-like_DH_region"/>
</dbReference>
<dbReference type="PANTHER" id="PTHR28152">
    <property type="entry name" value="HYDROXYACYL-THIOESTER DEHYDRATASE TYPE 2, MITOCHONDRIAL"/>
    <property type="match status" value="1"/>
</dbReference>